<feature type="transmembrane region" description="Helical" evidence="6">
    <location>
        <begin position="29"/>
        <end position="53"/>
    </location>
</feature>
<accession>A0A4R6RPC3</accession>
<evidence type="ECO:0000256" key="3">
    <source>
        <dbReference type="ARBA" id="ARBA00022692"/>
    </source>
</evidence>
<feature type="transmembrane region" description="Helical" evidence="6">
    <location>
        <begin position="264"/>
        <end position="283"/>
    </location>
</feature>
<gene>
    <name evidence="8" type="ORF">EDD54_1595</name>
</gene>
<comment type="similarity">
    <text evidence="2">Belongs to the drug/metabolite transporter (DMT) superfamily. 10 TMS drug/metabolite exporter (DME) (TC 2.A.7.3) family.</text>
</comment>
<dbReference type="PANTHER" id="PTHR22911:SF6">
    <property type="entry name" value="SOLUTE CARRIER FAMILY 35 MEMBER G1"/>
    <property type="match status" value="1"/>
</dbReference>
<feature type="domain" description="EamA" evidence="7">
    <location>
        <begin position="176"/>
        <end position="305"/>
    </location>
</feature>
<dbReference type="InterPro" id="IPR037185">
    <property type="entry name" value="EmrE-like"/>
</dbReference>
<comment type="subcellular location">
    <subcellularLocation>
        <location evidence="1">Membrane</location>
        <topology evidence="1">Multi-pass membrane protein</topology>
    </subcellularLocation>
</comment>
<evidence type="ECO:0000313" key="8">
    <source>
        <dbReference type="EMBL" id="TDP87696.1"/>
    </source>
</evidence>
<dbReference type="InterPro" id="IPR000620">
    <property type="entry name" value="EamA_dom"/>
</dbReference>
<feature type="transmembrane region" description="Helical" evidence="6">
    <location>
        <begin position="59"/>
        <end position="76"/>
    </location>
</feature>
<organism evidence="8 9">
    <name type="scientific">Oharaeibacter diazotrophicus</name>
    <dbReference type="NCBI Taxonomy" id="1920512"/>
    <lineage>
        <taxon>Bacteria</taxon>
        <taxon>Pseudomonadati</taxon>
        <taxon>Pseudomonadota</taxon>
        <taxon>Alphaproteobacteria</taxon>
        <taxon>Hyphomicrobiales</taxon>
        <taxon>Pleomorphomonadaceae</taxon>
        <taxon>Oharaeibacter</taxon>
    </lineage>
</organism>
<evidence type="ECO:0000256" key="2">
    <source>
        <dbReference type="ARBA" id="ARBA00009853"/>
    </source>
</evidence>
<evidence type="ECO:0000259" key="7">
    <source>
        <dbReference type="Pfam" id="PF00892"/>
    </source>
</evidence>
<dbReference type="AlphaFoldDB" id="A0A4R6RPC3"/>
<evidence type="ECO:0000256" key="4">
    <source>
        <dbReference type="ARBA" id="ARBA00022989"/>
    </source>
</evidence>
<evidence type="ECO:0000256" key="1">
    <source>
        <dbReference type="ARBA" id="ARBA00004141"/>
    </source>
</evidence>
<feature type="transmembrane region" description="Helical" evidence="6">
    <location>
        <begin position="175"/>
        <end position="195"/>
    </location>
</feature>
<evidence type="ECO:0000256" key="6">
    <source>
        <dbReference type="SAM" id="Phobius"/>
    </source>
</evidence>
<name>A0A4R6RPC3_9HYPH</name>
<dbReference type="EMBL" id="SNXY01000006">
    <property type="protein sequence ID" value="TDP87696.1"/>
    <property type="molecule type" value="Genomic_DNA"/>
</dbReference>
<feature type="transmembrane region" description="Helical" evidence="6">
    <location>
        <begin position="289"/>
        <end position="307"/>
    </location>
</feature>
<dbReference type="PANTHER" id="PTHR22911">
    <property type="entry name" value="ACYL-MALONYL CONDENSING ENZYME-RELATED"/>
    <property type="match status" value="1"/>
</dbReference>
<keyword evidence="9" id="KW-1185">Reference proteome</keyword>
<proteinExistence type="inferred from homology"/>
<dbReference type="Pfam" id="PF00892">
    <property type="entry name" value="EamA"/>
    <property type="match status" value="2"/>
</dbReference>
<sequence>MRDGVLRGQNGAPQNRFRIPPVPSQTRGVVLKILSTLAFAAMVTLIKLVSAAIPPGEVLFARAAFGTLPVLVWLAVRGELPSGLVTSKPLGHVRRAVVGTISMFCWFASLAYLPLPDTTAINYSSPLFGVIFAALILRETVRLYRWSAVAIGFLGVLIVLSEHVGGFATAGPGQAIGAAFSLASAIFAALAMVTVRELTRSEGTGAIVFYFSSAAACFALFTIPFGWVVPTPAEAAILVTAGLFGGVGQVLMTEAYRHAEASVVAPFDYANMIWIVAISYLVFGDVPSLAVALGSAIVIGSGIFVMWRERRLGRASAAREAAPR</sequence>
<keyword evidence="3 6" id="KW-0812">Transmembrane</keyword>
<feature type="transmembrane region" description="Helical" evidence="6">
    <location>
        <begin position="96"/>
        <end position="114"/>
    </location>
</feature>
<reference evidence="8 9" key="1">
    <citation type="submission" date="2019-03" db="EMBL/GenBank/DDBJ databases">
        <title>Genomic Encyclopedia of Type Strains, Phase IV (KMG-IV): sequencing the most valuable type-strain genomes for metagenomic binning, comparative biology and taxonomic classification.</title>
        <authorList>
            <person name="Goeker M."/>
        </authorList>
    </citation>
    <scope>NUCLEOTIDE SEQUENCE [LARGE SCALE GENOMIC DNA]</scope>
    <source>
        <strain evidence="8 9">DSM 102969</strain>
    </source>
</reference>
<feature type="transmembrane region" description="Helical" evidence="6">
    <location>
        <begin position="235"/>
        <end position="252"/>
    </location>
</feature>
<feature type="transmembrane region" description="Helical" evidence="6">
    <location>
        <begin position="120"/>
        <end position="137"/>
    </location>
</feature>
<keyword evidence="4 6" id="KW-1133">Transmembrane helix</keyword>
<dbReference type="Proteomes" id="UP000294547">
    <property type="component" value="Unassembled WGS sequence"/>
</dbReference>
<keyword evidence="5 6" id="KW-0472">Membrane</keyword>
<dbReference type="SUPFAM" id="SSF103481">
    <property type="entry name" value="Multidrug resistance efflux transporter EmrE"/>
    <property type="match status" value="2"/>
</dbReference>
<evidence type="ECO:0000256" key="5">
    <source>
        <dbReference type="ARBA" id="ARBA00023136"/>
    </source>
</evidence>
<comment type="caution">
    <text evidence="8">The sequence shown here is derived from an EMBL/GenBank/DDBJ whole genome shotgun (WGS) entry which is preliminary data.</text>
</comment>
<protein>
    <submittedName>
        <fullName evidence="8">Drug/metabolite transporter (DMT)-like permease</fullName>
    </submittedName>
</protein>
<feature type="transmembrane region" description="Helical" evidence="6">
    <location>
        <begin position="207"/>
        <end position="229"/>
    </location>
</feature>
<feature type="domain" description="EamA" evidence="7">
    <location>
        <begin position="27"/>
        <end position="160"/>
    </location>
</feature>
<feature type="transmembrane region" description="Helical" evidence="6">
    <location>
        <begin position="149"/>
        <end position="169"/>
    </location>
</feature>
<evidence type="ECO:0000313" key="9">
    <source>
        <dbReference type="Proteomes" id="UP000294547"/>
    </source>
</evidence>
<dbReference type="GO" id="GO:0016020">
    <property type="term" value="C:membrane"/>
    <property type="evidence" value="ECO:0007669"/>
    <property type="project" value="UniProtKB-SubCell"/>
</dbReference>